<keyword evidence="2" id="KW-1185">Reference proteome</keyword>
<dbReference type="Proteomes" id="UP000306509">
    <property type="component" value="Unassembled WGS sequence"/>
</dbReference>
<dbReference type="AlphaFoldDB" id="A0A4U8Q440"/>
<dbReference type="SUPFAM" id="SSF52467">
    <property type="entry name" value="DHS-like NAD/FAD-binding domain"/>
    <property type="match status" value="1"/>
</dbReference>
<accession>A0A4U8Q440</accession>
<sequence>MFLEKRTTASTNSCLEKIKTLKEKIDTADAILIGAGAGLSAAAGLEYSGKRFTDNFSDFIEKYGLSDMYSPGFYPFETLEEYWAYWSRHIYIKRYKYSKGKPYTDLLKLVRDKEYFILTTNVDHCFQTAHTRNKLTKKLRKRRISGHLQIQTTTYKERRCA</sequence>
<protein>
    <recommendedName>
        <fullName evidence="3">NAD-dependent protein deacetylase</fullName>
    </recommendedName>
</protein>
<dbReference type="EMBL" id="QGQD01000069">
    <property type="protein sequence ID" value="TLC99466.1"/>
    <property type="molecule type" value="Genomic_DNA"/>
</dbReference>
<proteinExistence type="predicted"/>
<reference evidence="1 2" key="1">
    <citation type="journal article" date="2019" name="Anaerobe">
        <title>Detection of Robinsoniella peoriensis in multiple bone samples of a trauma patient.</title>
        <authorList>
            <person name="Schrottner P."/>
            <person name="Hartwich K."/>
            <person name="Bunk B."/>
            <person name="Schober I."/>
            <person name="Helbig S."/>
            <person name="Rudolph W.W."/>
            <person name="Gunzer F."/>
        </authorList>
    </citation>
    <scope>NUCLEOTIDE SEQUENCE [LARGE SCALE GENOMIC DNA]</scope>
    <source>
        <strain evidence="1 2">DSM 106044</strain>
    </source>
</reference>
<evidence type="ECO:0000313" key="2">
    <source>
        <dbReference type="Proteomes" id="UP000306509"/>
    </source>
</evidence>
<dbReference type="Gene3D" id="3.40.50.1220">
    <property type="entry name" value="TPP-binding domain"/>
    <property type="match status" value="1"/>
</dbReference>
<gene>
    <name evidence="1" type="ORF">DSM106044_03669</name>
</gene>
<evidence type="ECO:0000313" key="1">
    <source>
        <dbReference type="EMBL" id="TLC99466.1"/>
    </source>
</evidence>
<organism evidence="1 2">
    <name type="scientific">Robinsoniella peoriensis</name>
    <dbReference type="NCBI Taxonomy" id="180332"/>
    <lineage>
        <taxon>Bacteria</taxon>
        <taxon>Bacillati</taxon>
        <taxon>Bacillota</taxon>
        <taxon>Clostridia</taxon>
        <taxon>Lachnospirales</taxon>
        <taxon>Lachnospiraceae</taxon>
        <taxon>Robinsoniella</taxon>
    </lineage>
</organism>
<dbReference type="InterPro" id="IPR029035">
    <property type="entry name" value="DHS-like_NAD/FAD-binding_dom"/>
</dbReference>
<name>A0A4U8Q440_9FIRM</name>
<dbReference type="RefSeq" id="WP_138003286.1">
    <property type="nucleotide sequence ID" value="NZ_QGQD01000069.1"/>
</dbReference>
<dbReference type="STRING" id="180332.GCA_000797495_01154"/>
<comment type="caution">
    <text evidence="1">The sequence shown here is derived from an EMBL/GenBank/DDBJ whole genome shotgun (WGS) entry which is preliminary data.</text>
</comment>
<evidence type="ECO:0008006" key="3">
    <source>
        <dbReference type="Google" id="ProtNLM"/>
    </source>
</evidence>